<dbReference type="PANTHER" id="PTHR44163">
    <property type="entry name" value="U3 SMALL NUCLEOLAR RNA-ASSOCIATED PROTEIN 4 HOMOLOG"/>
    <property type="match status" value="1"/>
</dbReference>
<gene>
    <name evidence="2" type="ORF">AMK59_8555</name>
</gene>
<dbReference type="EMBL" id="LJIG01022733">
    <property type="protein sequence ID" value="KRT78993.1"/>
    <property type="molecule type" value="Genomic_DNA"/>
</dbReference>
<reference evidence="2 3" key="1">
    <citation type="submission" date="2015-09" db="EMBL/GenBank/DDBJ databases">
        <title>Draft genome of the scarab beetle Oryctes borbonicus.</title>
        <authorList>
            <person name="Meyer J.M."/>
            <person name="Markov G.V."/>
            <person name="Baskaran P."/>
            <person name="Herrmann M."/>
            <person name="Sommer R.J."/>
            <person name="Roedelsperger C."/>
        </authorList>
    </citation>
    <scope>NUCLEOTIDE SEQUENCE [LARGE SCALE GENOMIC DNA]</scope>
    <source>
        <strain evidence="2">OB123</strain>
        <tissue evidence="2">Whole animal</tissue>
    </source>
</reference>
<dbReference type="OrthoDB" id="8883818at2759"/>
<dbReference type="PANTHER" id="PTHR44163:SF1">
    <property type="entry name" value="U3 SMALL NUCLEOLAR RNA-ASSOCIATED PROTEIN 4 HOMOLOG"/>
    <property type="match status" value="1"/>
</dbReference>
<comment type="caution">
    <text evidence="2">The sequence shown here is derived from an EMBL/GenBank/DDBJ whole genome shotgun (WGS) entry which is preliminary data.</text>
</comment>
<proteinExistence type="predicted"/>
<dbReference type="Proteomes" id="UP000051574">
    <property type="component" value="Unassembled WGS sequence"/>
</dbReference>
<dbReference type="InterPro" id="IPR015943">
    <property type="entry name" value="WD40/YVTN_repeat-like_dom_sf"/>
</dbReference>
<evidence type="ECO:0000313" key="2">
    <source>
        <dbReference type="EMBL" id="KRT78993.1"/>
    </source>
</evidence>
<dbReference type="Pfam" id="PF12894">
    <property type="entry name" value="ANAPC4_WD40"/>
    <property type="match status" value="1"/>
</dbReference>
<dbReference type="Pfam" id="PF00400">
    <property type="entry name" value="WD40"/>
    <property type="match status" value="1"/>
</dbReference>
<feature type="non-terminal residue" evidence="2">
    <location>
        <position position="328"/>
    </location>
</feature>
<dbReference type="SMART" id="SM00320">
    <property type="entry name" value="WD40"/>
    <property type="match status" value="5"/>
</dbReference>
<dbReference type="GO" id="GO:0032040">
    <property type="term" value="C:small-subunit processome"/>
    <property type="evidence" value="ECO:0007669"/>
    <property type="project" value="TreeGrafter"/>
</dbReference>
<dbReference type="InterPro" id="IPR046351">
    <property type="entry name" value="UTP4"/>
</dbReference>
<sequence length="328" mass="37327">MVKLHDIKFYKPDPRAIYCMSLQRAEHKLAVVRSDSCIEIWNLKHAPYVEKIIPRVSGYNVQGVIWSNNRLFACTLEGFLHEYDLATLTVKDSQTLVGEAAYCLDVNKDNSNIAVGTENGYLNIFELTEENEIKFVKFLDKQQGRVLCLKYDHTGKFIVSGSTDVIRVWDVNTGSAIHKMTTGRSELHKSTIVWCLAVMKDFTIVTGDSRGKLTFWDGKIGSQIESYQSHKADILSLTLSEDEDMLFCGGVDPILISYVKVRIKEQNEKWVKSIQRKVHDHDVRALLLLNKKLYSGGIDGYLTCSYHPPKTIIRYPPITQNNCVTISR</sequence>
<protein>
    <submittedName>
        <fullName evidence="2">WD40 domain-containing protein</fullName>
    </submittedName>
</protein>
<evidence type="ECO:0000313" key="3">
    <source>
        <dbReference type="Proteomes" id="UP000051574"/>
    </source>
</evidence>
<name>A0A0T6AVA0_9SCAR</name>
<dbReference type="GO" id="GO:0003723">
    <property type="term" value="F:RNA binding"/>
    <property type="evidence" value="ECO:0007669"/>
    <property type="project" value="TreeGrafter"/>
</dbReference>
<dbReference type="GO" id="GO:0000462">
    <property type="term" value="P:maturation of SSU-rRNA from tricistronic rRNA transcript (SSU-rRNA, 5.8S rRNA, LSU-rRNA)"/>
    <property type="evidence" value="ECO:0007669"/>
    <property type="project" value="InterPro"/>
</dbReference>
<dbReference type="SUPFAM" id="SSF50978">
    <property type="entry name" value="WD40 repeat-like"/>
    <property type="match status" value="1"/>
</dbReference>
<dbReference type="InterPro" id="IPR024977">
    <property type="entry name" value="Apc4-like_WD40_dom"/>
</dbReference>
<evidence type="ECO:0000259" key="1">
    <source>
        <dbReference type="Pfam" id="PF12894"/>
    </source>
</evidence>
<organism evidence="2 3">
    <name type="scientific">Oryctes borbonicus</name>
    <dbReference type="NCBI Taxonomy" id="1629725"/>
    <lineage>
        <taxon>Eukaryota</taxon>
        <taxon>Metazoa</taxon>
        <taxon>Ecdysozoa</taxon>
        <taxon>Arthropoda</taxon>
        <taxon>Hexapoda</taxon>
        <taxon>Insecta</taxon>
        <taxon>Pterygota</taxon>
        <taxon>Neoptera</taxon>
        <taxon>Endopterygota</taxon>
        <taxon>Coleoptera</taxon>
        <taxon>Polyphaga</taxon>
        <taxon>Scarabaeiformia</taxon>
        <taxon>Scarabaeidae</taxon>
        <taxon>Dynastinae</taxon>
        <taxon>Oryctes</taxon>
    </lineage>
</organism>
<dbReference type="InterPro" id="IPR036322">
    <property type="entry name" value="WD40_repeat_dom_sf"/>
</dbReference>
<dbReference type="GO" id="GO:0034455">
    <property type="term" value="C:t-UTP complex"/>
    <property type="evidence" value="ECO:0007669"/>
    <property type="project" value="TreeGrafter"/>
</dbReference>
<dbReference type="AlphaFoldDB" id="A0A0T6AVA0"/>
<dbReference type="GO" id="GO:0030686">
    <property type="term" value="C:90S preribosome"/>
    <property type="evidence" value="ECO:0007669"/>
    <property type="project" value="InterPro"/>
</dbReference>
<dbReference type="InterPro" id="IPR001680">
    <property type="entry name" value="WD40_rpt"/>
</dbReference>
<feature type="domain" description="Anaphase-promoting complex subunit 4-like WD40" evidence="1">
    <location>
        <begin position="113"/>
        <end position="194"/>
    </location>
</feature>
<dbReference type="Gene3D" id="2.130.10.10">
    <property type="entry name" value="YVTN repeat-like/Quinoprotein amine dehydrogenase"/>
    <property type="match status" value="2"/>
</dbReference>
<keyword evidence="3" id="KW-1185">Reference proteome</keyword>
<accession>A0A0T6AVA0</accession>